<feature type="transmembrane region" description="Helical" evidence="1">
    <location>
        <begin position="133"/>
        <end position="155"/>
    </location>
</feature>
<comment type="caution">
    <text evidence="2">The sequence shown here is derived from an EMBL/GenBank/DDBJ whole genome shotgun (WGS) entry which is preliminary data.</text>
</comment>
<keyword evidence="1" id="KW-1133">Transmembrane helix</keyword>
<evidence type="ECO:0000313" key="2">
    <source>
        <dbReference type="EMBL" id="MBW9064106.1"/>
    </source>
</evidence>
<feature type="transmembrane region" description="Helical" evidence="1">
    <location>
        <begin position="6"/>
        <end position="28"/>
    </location>
</feature>
<feature type="transmembrane region" description="Helical" evidence="1">
    <location>
        <begin position="95"/>
        <end position="113"/>
    </location>
</feature>
<proteinExistence type="predicted"/>
<protein>
    <recommendedName>
        <fullName evidence="4">DUF2306 domain-containing protein</fullName>
    </recommendedName>
</protein>
<accession>A0ABS7HA76</accession>
<reference evidence="2 3" key="1">
    <citation type="journal article" date="2021" name="MBio">
        <title>Poor Competitiveness of Bradyrhizobium in Pigeon Pea Root Colonization in Indian Soils.</title>
        <authorList>
            <person name="Chalasani D."/>
            <person name="Basu A."/>
            <person name="Pullabhotla S.V.S.R.N."/>
            <person name="Jorrin B."/>
            <person name="Neal A.L."/>
            <person name="Poole P.S."/>
            <person name="Podile A.R."/>
            <person name="Tkacz A."/>
        </authorList>
    </citation>
    <scope>NUCLEOTIDE SEQUENCE [LARGE SCALE GENOMIC DNA]</scope>
    <source>
        <strain evidence="2 3">HU44</strain>
    </source>
</reference>
<dbReference type="Proteomes" id="UP000757604">
    <property type="component" value="Unassembled WGS sequence"/>
</dbReference>
<evidence type="ECO:0000313" key="3">
    <source>
        <dbReference type="Proteomes" id="UP000757604"/>
    </source>
</evidence>
<sequence length="168" mass="17780">MANPLSTLGIIHTVISVAPVVAGLYGFSRYGAIRPTTDSGRIYVITLVLSALTSFGLSSTGGFNAGHAIGILAILSVVFSLIIARLGWFGRLNRYLQALSMSFTFFLLIVPAINETLSRLPPANPIGNGPESAPVQTVTAVWAVIFLIGICLQAWTMHRRPGSTALPA</sequence>
<evidence type="ECO:0008006" key="4">
    <source>
        <dbReference type="Google" id="ProtNLM"/>
    </source>
</evidence>
<feature type="transmembrane region" description="Helical" evidence="1">
    <location>
        <begin position="40"/>
        <end position="59"/>
    </location>
</feature>
<organism evidence="2 3">
    <name type="scientific">Rhizobium herbae</name>
    <dbReference type="NCBI Taxonomy" id="508661"/>
    <lineage>
        <taxon>Bacteria</taxon>
        <taxon>Pseudomonadati</taxon>
        <taxon>Pseudomonadota</taxon>
        <taxon>Alphaproteobacteria</taxon>
        <taxon>Hyphomicrobiales</taxon>
        <taxon>Rhizobiaceae</taxon>
        <taxon>Rhizobium/Agrobacterium group</taxon>
        <taxon>Rhizobium</taxon>
    </lineage>
</organism>
<keyword evidence="3" id="KW-1185">Reference proteome</keyword>
<evidence type="ECO:0000256" key="1">
    <source>
        <dbReference type="SAM" id="Phobius"/>
    </source>
</evidence>
<dbReference type="RefSeq" id="WP_220372055.1">
    <property type="nucleotide sequence ID" value="NZ_JAEUAO010000002.1"/>
</dbReference>
<keyword evidence="1" id="KW-0812">Transmembrane</keyword>
<gene>
    <name evidence="2" type="ORF">JNB71_12330</name>
</gene>
<feature type="transmembrane region" description="Helical" evidence="1">
    <location>
        <begin position="65"/>
        <end position="88"/>
    </location>
</feature>
<name>A0ABS7HA76_9HYPH</name>
<dbReference type="EMBL" id="JAEUAO010000002">
    <property type="protein sequence ID" value="MBW9064106.1"/>
    <property type="molecule type" value="Genomic_DNA"/>
</dbReference>
<keyword evidence="1" id="KW-0472">Membrane</keyword>